<feature type="region of interest" description="Disordered" evidence="2">
    <location>
        <begin position="543"/>
        <end position="610"/>
    </location>
</feature>
<protein>
    <submittedName>
        <fullName evidence="4">Kanadaptin</fullName>
    </submittedName>
</protein>
<dbReference type="InterPro" id="IPR008984">
    <property type="entry name" value="SMAD_FHA_dom_sf"/>
</dbReference>
<feature type="region of interest" description="Disordered" evidence="2">
    <location>
        <begin position="494"/>
        <end position="530"/>
    </location>
</feature>
<accession>A0A1Q9DZQ1</accession>
<feature type="region of interest" description="Disordered" evidence="2">
    <location>
        <begin position="282"/>
        <end position="314"/>
    </location>
</feature>
<feature type="region of interest" description="Disordered" evidence="2">
    <location>
        <begin position="628"/>
        <end position="651"/>
    </location>
</feature>
<dbReference type="InterPro" id="IPR000253">
    <property type="entry name" value="FHA_dom"/>
</dbReference>
<keyword evidence="5" id="KW-1185">Reference proteome</keyword>
<keyword evidence="1" id="KW-0175">Coiled coil</keyword>
<evidence type="ECO:0000256" key="1">
    <source>
        <dbReference type="SAM" id="Coils"/>
    </source>
</evidence>
<evidence type="ECO:0000313" key="4">
    <source>
        <dbReference type="EMBL" id="OLQ00655.1"/>
    </source>
</evidence>
<dbReference type="PROSITE" id="PS50006">
    <property type="entry name" value="FHA_DOMAIN"/>
    <property type="match status" value="1"/>
</dbReference>
<dbReference type="Proteomes" id="UP000186817">
    <property type="component" value="Unassembled WGS sequence"/>
</dbReference>
<feature type="coiled-coil region" evidence="1">
    <location>
        <begin position="152"/>
        <end position="213"/>
    </location>
</feature>
<feature type="compositionally biased region" description="Basic and acidic residues" evidence="2">
    <location>
        <begin position="543"/>
        <end position="559"/>
    </location>
</feature>
<reference evidence="4 5" key="1">
    <citation type="submission" date="2016-02" db="EMBL/GenBank/DDBJ databases">
        <title>Genome analysis of coral dinoflagellate symbionts highlights evolutionary adaptations to a symbiotic lifestyle.</title>
        <authorList>
            <person name="Aranda M."/>
            <person name="Li Y."/>
            <person name="Liew Y.J."/>
            <person name="Baumgarten S."/>
            <person name="Simakov O."/>
            <person name="Wilson M."/>
            <person name="Piel J."/>
            <person name="Ashoor H."/>
            <person name="Bougouffa S."/>
            <person name="Bajic V.B."/>
            <person name="Ryu T."/>
            <person name="Ravasi T."/>
            <person name="Bayer T."/>
            <person name="Micklem G."/>
            <person name="Kim H."/>
            <person name="Bhak J."/>
            <person name="Lajeunesse T.C."/>
            <person name="Voolstra C.R."/>
        </authorList>
    </citation>
    <scope>NUCLEOTIDE SEQUENCE [LARGE SCALE GENOMIC DNA]</scope>
    <source>
        <strain evidence="4 5">CCMP2467</strain>
    </source>
</reference>
<dbReference type="Gene3D" id="2.60.200.20">
    <property type="match status" value="1"/>
</dbReference>
<dbReference type="EMBL" id="LSRX01000321">
    <property type="protein sequence ID" value="OLQ00655.1"/>
    <property type="molecule type" value="Genomic_DNA"/>
</dbReference>
<dbReference type="Pfam" id="PF00498">
    <property type="entry name" value="FHA"/>
    <property type="match status" value="1"/>
</dbReference>
<dbReference type="SUPFAM" id="SSF49879">
    <property type="entry name" value="SMAD/FHA domain"/>
    <property type="match status" value="1"/>
</dbReference>
<evidence type="ECO:0000313" key="5">
    <source>
        <dbReference type="Proteomes" id="UP000186817"/>
    </source>
</evidence>
<gene>
    <name evidence="4" type="primary">SLC4A1AP</name>
    <name evidence="4" type="ORF">AK812_SmicGene16656</name>
</gene>
<dbReference type="AlphaFoldDB" id="A0A1Q9DZQ1"/>
<feature type="compositionally biased region" description="Basic and acidic residues" evidence="2">
    <location>
        <begin position="282"/>
        <end position="291"/>
    </location>
</feature>
<name>A0A1Q9DZQ1_SYMMI</name>
<dbReference type="InterPro" id="IPR050923">
    <property type="entry name" value="Cell_Proc_Reg/RNA_Proc"/>
</dbReference>
<feature type="compositionally biased region" description="Pro residues" evidence="2">
    <location>
        <begin position="584"/>
        <end position="594"/>
    </location>
</feature>
<feature type="domain" description="FHA" evidence="3">
    <location>
        <begin position="49"/>
        <end position="102"/>
    </location>
</feature>
<evidence type="ECO:0000259" key="3">
    <source>
        <dbReference type="PROSITE" id="PS50006"/>
    </source>
</evidence>
<dbReference type="OMA" id="EYVEVHV"/>
<dbReference type="SMART" id="SM00240">
    <property type="entry name" value="FHA"/>
    <property type="match status" value="1"/>
</dbReference>
<comment type="caution">
    <text evidence="4">The sequence shown here is derived from an EMBL/GenBank/DDBJ whole genome shotgun (WGS) entry which is preliminary data.</text>
</comment>
<feature type="compositionally biased region" description="Low complexity" evidence="2">
    <location>
        <begin position="512"/>
        <end position="526"/>
    </location>
</feature>
<dbReference type="OrthoDB" id="433755at2759"/>
<evidence type="ECO:0000256" key="2">
    <source>
        <dbReference type="SAM" id="MobiDB-lite"/>
    </source>
</evidence>
<organism evidence="4 5">
    <name type="scientific">Symbiodinium microadriaticum</name>
    <name type="common">Dinoflagellate</name>
    <name type="synonym">Zooxanthella microadriatica</name>
    <dbReference type="NCBI Taxonomy" id="2951"/>
    <lineage>
        <taxon>Eukaryota</taxon>
        <taxon>Sar</taxon>
        <taxon>Alveolata</taxon>
        <taxon>Dinophyceae</taxon>
        <taxon>Suessiales</taxon>
        <taxon>Symbiodiniaceae</taxon>
        <taxon>Symbiodinium</taxon>
    </lineage>
</organism>
<proteinExistence type="predicted"/>
<dbReference type="PANTHER" id="PTHR23308">
    <property type="entry name" value="NUCLEAR INHIBITOR OF PROTEIN PHOSPHATASE-1"/>
    <property type="match status" value="1"/>
</dbReference>
<sequence>MAEGVRVGFNYAKPSWAGKPCFDTLSLDLIVAGEVKRRVDLDVREHDAFLIGREKNCDVVLEGLEKMASRYHCVLQCKEGSPEIYVYDLKSSHGTVLNGKQLDPHKFEPMRVGGQLKFNAIRPSARDVLAVLCGPEEAMEEEGDIDLSAFREEAAKERAAREQAMLKDLERRKAAKKKRMQLEAQREAVAKAYASKAEEKMKKQKELEAADKERIHQVTWGMGEDAVETNTEELHDDAKKLLDANGKLDLDKVRELQLTQKQDAMVQKLEQKQRKIANLFKEKQRQEDQAAHRAQKKAQANLDIDELPDSGMGSQNMERLAKLEEKIQKSEEDFAAQADTLFVSLGMKRAGFSERVSKRTAALYDTRDDQSDDEFFDRTAVQKASTPKAEESADIPSELMGLPTLDDVENQKSLEVKVSQLKTEQARVSAQLAAEKVKAKNQADQQEPEDSLDAFMNATVAELRQDRGDKLQRRAEVISERLVKFEAMLREAKKNTEEVHSVPVKRQKTEVAGAPAAPASKSKNAPTSTAEVLARLTEKEAKAAAKAEKAEQKAEEEAVLRAPARAGPSAELKATDLKAQAPGPSAPPATPDPAPKAAMAPPTRAPSKRVHIDPERAGLQCMAAEPAAKKKKVYGVAMPPSRDLDQAASGE</sequence>